<dbReference type="GO" id="GO:0006020">
    <property type="term" value="P:inositol metabolic process"/>
    <property type="evidence" value="ECO:0007669"/>
    <property type="project" value="TreeGrafter"/>
</dbReference>
<reference evidence="8 9" key="1">
    <citation type="submission" date="2018-07" db="EMBL/GenBank/DDBJ databases">
        <title>Genomic Encyclopedia of Type Strains, Phase III (KMG-III): the genomes of soil and plant-associated and newly described type strains.</title>
        <authorList>
            <person name="Whitman W."/>
        </authorList>
    </citation>
    <scope>NUCLEOTIDE SEQUENCE [LARGE SCALE GENOMIC DNA]</scope>
    <source>
        <strain evidence="8 9">CECT 7287</strain>
    </source>
</reference>
<dbReference type="InterPro" id="IPR033942">
    <property type="entry name" value="IMPase"/>
</dbReference>
<dbReference type="SUPFAM" id="SSF56655">
    <property type="entry name" value="Carbohydrate phosphatase"/>
    <property type="match status" value="1"/>
</dbReference>
<dbReference type="InterPro" id="IPR000760">
    <property type="entry name" value="Inositol_monophosphatase-like"/>
</dbReference>
<evidence type="ECO:0000256" key="2">
    <source>
        <dbReference type="ARBA" id="ARBA00001946"/>
    </source>
</evidence>
<dbReference type="Proteomes" id="UP000256977">
    <property type="component" value="Unassembled WGS sequence"/>
</dbReference>
<evidence type="ECO:0000256" key="1">
    <source>
        <dbReference type="ARBA" id="ARBA00001033"/>
    </source>
</evidence>
<dbReference type="Gene3D" id="3.30.540.10">
    <property type="entry name" value="Fructose-1,6-Bisphosphatase, subunit A, domain 1"/>
    <property type="match status" value="1"/>
</dbReference>
<keyword evidence="4 7" id="KW-0378">Hydrolase</keyword>
<accession>A0A3D9KT17</accession>
<evidence type="ECO:0000256" key="3">
    <source>
        <dbReference type="ARBA" id="ARBA00022723"/>
    </source>
</evidence>
<dbReference type="OrthoDB" id="9772456at2"/>
<evidence type="ECO:0000313" key="9">
    <source>
        <dbReference type="Proteomes" id="UP000256977"/>
    </source>
</evidence>
<dbReference type="CDD" id="cd01639">
    <property type="entry name" value="IMPase"/>
    <property type="match status" value="1"/>
</dbReference>
<dbReference type="PRINTS" id="PR01959">
    <property type="entry name" value="SBIMPHPHTASE"/>
</dbReference>
<comment type="cofactor">
    <cofactor evidence="2 6 7">
        <name>Mg(2+)</name>
        <dbReference type="ChEBI" id="CHEBI:18420"/>
    </cofactor>
</comment>
<comment type="catalytic activity">
    <reaction evidence="1 7">
        <text>a myo-inositol phosphate + H2O = myo-inositol + phosphate</text>
        <dbReference type="Rhea" id="RHEA:24056"/>
        <dbReference type="ChEBI" id="CHEBI:15377"/>
        <dbReference type="ChEBI" id="CHEBI:17268"/>
        <dbReference type="ChEBI" id="CHEBI:43474"/>
        <dbReference type="ChEBI" id="CHEBI:84139"/>
        <dbReference type="EC" id="3.1.3.25"/>
    </reaction>
</comment>
<dbReference type="Pfam" id="PF00459">
    <property type="entry name" value="Inositol_P"/>
    <property type="match status" value="1"/>
</dbReference>
<dbReference type="GO" id="GO:0046872">
    <property type="term" value="F:metal ion binding"/>
    <property type="evidence" value="ECO:0007669"/>
    <property type="project" value="UniProtKB-KW"/>
</dbReference>
<keyword evidence="5 6" id="KW-0460">Magnesium</keyword>
<dbReference type="GO" id="GO:0007165">
    <property type="term" value="P:signal transduction"/>
    <property type="evidence" value="ECO:0007669"/>
    <property type="project" value="TreeGrafter"/>
</dbReference>
<dbReference type="PRINTS" id="PR00377">
    <property type="entry name" value="IMPHPHTASES"/>
</dbReference>
<dbReference type="Gene3D" id="3.40.190.80">
    <property type="match status" value="1"/>
</dbReference>
<dbReference type="PANTHER" id="PTHR20854">
    <property type="entry name" value="INOSITOL MONOPHOSPHATASE"/>
    <property type="match status" value="1"/>
</dbReference>
<evidence type="ECO:0000256" key="5">
    <source>
        <dbReference type="ARBA" id="ARBA00022842"/>
    </source>
</evidence>
<dbReference type="RefSeq" id="WP_116058601.1">
    <property type="nucleotide sequence ID" value="NZ_QRDZ01000001.1"/>
</dbReference>
<dbReference type="GO" id="GO:0008934">
    <property type="term" value="F:inositol monophosphate 1-phosphatase activity"/>
    <property type="evidence" value="ECO:0007669"/>
    <property type="project" value="InterPro"/>
</dbReference>
<dbReference type="EC" id="3.1.3.25" evidence="7"/>
<dbReference type="GO" id="GO:0046854">
    <property type="term" value="P:phosphatidylinositol phosphate biosynthetic process"/>
    <property type="evidence" value="ECO:0007669"/>
    <property type="project" value="InterPro"/>
</dbReference>
<evidence type="ECO:0000256" key="4">
    <source>
        <dbReference type="ARBA" id="ARBA00022801"/>
    </source>
</evidence>
<name>A0A3D9KT17_9BACL</name>
<feature type="binding site" evidence="6">
    <location>
        <position position="81"/>
    </location>
    <ligand>
        <name>Mg(2+)</name>
        <dbReference type="ChEBI" id="CHEBI:18420"/>
        <label>1</label>
        <note>catalytic</note>
    </ligand>
</feature>
<dbReference type="AlphaFoldDB" id="A0A3D9KT17"/>
<keyword evidence="3 6" id="KW-0479">Metal-binding</keyword>
<dbReference type="EMBL" id="QRDZ01000001">
    <property type="protein sequence ID" value="RED89138.1"/>
    <property type="molecule type" value="Genomic_DNA"/>
</dbReference>
<gene>
    <name evidence="8" type="ORF">DFP98_101109</name>
</gene>
<feature type="binding site" evidence="6">
    <location>
        <position position="84"/>
    </location>
    <ligand>
        <name>Mg(2+)</name>
        <dbReference type="ChEBI" id="CHEBI:18420"/>
        <label>1</label>
        <note>catalytic</note>
    </ligand>
</feature>
<sequence>MEELMEKTIACVREAGEIVRGGSKELSVEEKGFANYVTNIDLAVQRELNGALNALDAEAEFISEENETNDYATRKAKWILDPIDGTTNLIHGYPHVAISVAYVGPERRFGIVYNPFNGELFTALSGAGAWLNGERLSVSRNAALGDCIFGFGFPYERRVSAPRMFRAAEKVFAECQDLKRKGPASLDLAYVAAGRIDGYFEVDLNVWDVAAGLILLEEAGGRATDWDGKPLPEALDKTALIATNGHVHDELTKLVRAAG</sequence>
<feature type="binding site" evidence="6">
    <location>
        <position position="83"/>
    </location>
    <ligand>
        <name>Mg(2+)</name>
        <dbReference type="ChEBI" id="CHEBI:18420"/>
        <label>1</label>
        <note>catalytic</note>
    </ligand>
</feature>
<dbReference type="PANTHER" id="PTHR20854:SF4">
    <property type="entry name" value="INOSITOL-1-MONOPHOSPHATASE-RELATED"/>
    <property type="match status" value="1"/>
</dbReference>
<dbReference type="InterPro" id="IPR022337">
    <property type="entry name" value="Inositol_monophosphatase_SuhB"/>
</dbReference>
<dbReference type="PROSITE" id="PS00630">
    <property type="entry name" value="IMP_2"/>
    <property type="match status" value="1"/>
</dbReference>
<keyword evidence="9" id="KW-1185">Reference proteome</keyword>
<dbReference type="InterPro" id="IPR020550">
    <property type="entry name" value="Inositol_monophosphatase_CS"/>
</dbReference>
<proteinExistence type="inferred from homology"/>
<organism evidence="8 9">
    <name type="scientific">Cohnella phaseoli</name>
    <dbReference type="NCBI Taxonomy" id="456490"/>
    <lineage>
        <taxon>Bacteria</taxon>
        <taxon>Bacillati</taxon>
        <taxon>Bacillota</taxon>
        <taxon>Bacilli</taxon>
        <taxon>Bacillales</taxon>
        <taxon>Paenibacillaceae</taxon>
        <taxon>Cohnella</taxon>
    </lineage>
</organism>
<comment type="similarity">
    <text evidence="7">Belongs to the inositol monophosphatase superfamily.</text>
</comment>
<protein>
    <recommendedName>
        <fullName evidence="7">Inositol-1-monophosphatase</fullName>
        <ecNumber evidence="7">3.1.3.25</ecNumber>
    </recommendedName>
</protein>
<evidence type="ECO:0000256" key="7">
    <source>
        <dbReference type="RuleBase" id="RU364068"/>
    </source>
</evidence>
<comment type="caution">
    <text evidence="8">The sequence shown here is derived from an EMBL/GenBank/DDBJ whole genome shotgun (WGS) entry which is preliminary data.</text>
</comment>
<evidence type="ECO:0000313" key="8">
    <source>
        <dbReference type="EMBL" id="RED89138.1"/>
    </source>
</evidence>
<feature type="binding site" evidence="6">
    <location>
        <position position="208"/>
    </location>
    <ligand>
        <name>Mg(2+)</name>
        <dbReference type="ChEBI" id="CHEBI:18420"/>
        <label>1</label>
        <note>catalytic</note>
    </ligand>
</feature>
<evidence type="ECO:0000256" key="6">
    <source>
        <dbReference type="PIRSR" id="PIRSR600760-2"/>
    </source>
</evidence>
<feature type="binding site" evidence="6">
    <location>
        <position position="64"/>
    </location>
    <ligand>
        <name>Mg(2+)</name>
        <dbReference type="ChEBI" id="CHEBI:18420"/>
        <label>1</label>
        <note>catalytic</note>
    </ligand>
</feature>